<comment type="caution">
    <text evidence="1">The sequence shown here is derived from an EMBL/GenBank/DDBJ whole genome shotgun (WGS) entry which is preliminary data.</text>
</comment>
<evidence type="ECO:0000313" key="2">
    <source>
        <dbReference type="Proteomes" id="UP000797356"/>
    </source>
</evidence>
<organism evidence="1 2">
    <name type="scientific">Cocos nucifera</name>
    <name type="common">Coconut palm</name>
    <dbReference type="NCBI Taxonomy" id="13894"/>
    <lineage>
        <taxon>Eukaryota</taxon>
        <taxon>Viridiplantae</taxon>
        <taxon>Streptophyta</taxon>
        <taxon>Embryophyta</taxon>
        <taxon>Tracheophyta</taxon>
        <taxon>Spermatophyta</taxon>
        <taxon>Magnoliopsida</taxon>
        <taxon>Liliopsida</taxon>
        <taxon>Arecaceae</taxon>
        <taxon>Arecoideae</taxon>
        <taxon>Cocoseae</taxon>
        <taxon>Attaleinae</taxon>
        <taxon>Cocos</taxon>
    </lineage>
</organism>
<proteinExistence type="predicted"/>
<keyword evidence="2" id="KW-1185">Reference proteome</keyword>
<reference evidence="1" key="1">
    <citation type="journal article" date="2017" name="Gigascience">
        <title>The genome draft of coconut (Cocos nucifera).</title>
        <authorList>
            <person name="Xiao Y."/>
            <person name="Xu P."/>
            <person name="Fan H."/>
            <person name="Baudouin L."/>
            <person name="Xia W."/>
            <person name="Bocs S."/>
            <person name="Xu J."/>
            <person name="Li Q."/>
            <person name="Guo A."/>
            <person name="Zhou L."/>
            <person name="Li J."/>
            <person name="Wu Y."/>
            <person name="Ma Z."/>
            <person name="Armero A."/>
            <person name="Issali A.E."/>
            <person name="Liu N."/>
            <person name="Peng M."/>
            <person name="Yang Y."/>
        </authorList>
    </citation>
    <scope>NUCLEOTIDE SEQUENCE</scope>
    <source>
        <tissue evidence="1">Spear leaf of Hainan Tall coconut</tissue>
    </source>
</reference>
<reference evidence="1" key="2">
    <citation type="submission" date="2019-07" db="EMBL/GenBank/DDBJ databases">
        <authorList>
            <person name="Yang Y."/>
            <person name="Bocs S."/>
            <person name="Baudouin L."/>
        </authorList>
    </citation>
    <scope>NUCLEOTIDE SEQUENCE</scope>
    <source>
        <tissue evidence="1">Spear leaf of Hainan Tall coconut</tissue>
    </source>
</reference>
<dbReference type="EMBL" id="CM017875">
    <property type="protein sequence ID" value="KAG1338614.1"/>
    <property type="molecule type" value="Genomic_DNA"/>
</dbReference>
<accession>A0A8K0N0V0</accession>
<dbReference type="Proteomes" id="UP000797356">
    <property type="component" value="Chromosome 4"/>
</dbReference>
<protein>
    <submittedName>
        <fullName evidence="1">Uncharacterized protein</fullName>
    </submittedName>
</protein>
<gene>
    <name evidence="1" type="ORF">COCNU_04G009200</name>
</gene>
<sequence length="86" mass="9873">MVEVTIFGLVNGTASIILDSQTVLNALLKVDRYSDPLRRIGWTFEEITDMLDLNFRLDRRRQRPPLKLPLEIVVKFGKIAEAVCRS</sequence>
<name>A0A8K0N0V0_COCNU</name>
<evidence type="ECO:0000313" key="1">
    <source>
        <dbReference type="EMBL" id="KAG1338614.1"/>
    </source>
</evidence>
<dbReference type="AlphaFoldDB" id="A0A8K0N0V0"/>